<dbReference type="PANTHER" id="PTHR48111">
    <property type="entry name" value="REGULATOR OF RPOS"/>
    <property type="match status" value="1"/>
</dbReference>
<dbReference type="Pfam" id="PF00486">
    <property type="entry name" value="Trans_reg_C"/>
    <property type="match status" value="1"/>
</dbReference>
<feature type="domain" description="Response regulatory" evidence="8">
    <location>
        <begin position="95"/>
        <end position="208"/>
    </location>
</feature>
<dbReference type="SMART" id="SM00448">
    <property type="entry name" value="REC"/>
    <property type="match status" value="1"/>
</dbReference>
<evidence type="ECO:0000313" key="10">
    <source>
        <dbReference type="EMBL" id="MDQ0302776.1"/>
    </source>
</evidence>
<reference evidence="10 11" key="1">
    <citation type="submission" date="2023-07" db="EMBL/GenBank/DDBJ databases">
        <title>Genomic Encyclopedia of Type Strains, Phase IV (KMG-IV): sequencing the most valuable type-strain genomes for metagenomic binning, comparative biology and taxonomic classification.</title>
        <authorList>
            <person name="Goeker M."/>
        </authorList>
    </citation>
    <scope>NUCLEOTIDE SEQUENCE [LARGE SCALE GENOMIC DNA]</scope>
    <source>
        <strain evidence="10 11">DSM 2457</strain>
    </source>
</reference>
<feature type="modified residue" description="4-aspartylphosphate" evidence="6">
    <location>
        <position position="144"/>
    </location>
</feature>
<evidence type="ECO:0000256" key="3">
    <source>
        <dbReference type="ARBA" id="ARBA00023015"/>
    </source>
</evidence>
<dbReference type="SUPFAM" id="SSF46894">
    <property type="entry name" value="C-terminal effector domain of the bipartite response regulators"/>
    <property type="match status" value="1"/>
</dbReference>
<keyword evidence="1 6" id="KW-0597">Phosphoprotein</keyword>
<dbReference type="Gene3D" id="6.10.250.690">
    <property type="match status" value="1"/>
</dbReference>
<dbReference type="InterPro" id="IPR039420">
    <property type="entry name" value="WalR-like"/>
</dbReference>
<keyword evidence="4 7" id="KW-0238">DNA-binding</keyword>
<dbReference type="SUPFAM" id="SSF52172">
    <property type="entry name" value="CheY-like"/>
    <property type="match status" value="1"/>
</dbReference>
<protein>
    <submittedName>
        <fullName evidence="10">Two-component system OmpR family response regulator</fullName>
    </submittedName>
</protein>
<dbReference type="InterPro" id="IPR016032">
    <property type="entry name" value="Sig_transdc_resp-reg_C-effctor"/>
</dbReference>
<evidence type="ECO:0000259" key="8">
    <source>
        <dbReference type="PROSITE" id="PS50110"/>
    </source>
</evidence>
<dbReference type="Gene3D" id="1.10.10.10">
    <property type="entry name" value="Winged helix-like DNA-binding domain superfamily/Winged helix DNA-binding domain"/>
    <property type="match status" value="1"/>
</dbReference>
<evidence type="ECO:0000259" key="9">
    <source>
        <dbReference type="PROSITE" id="PS51755"/>
    </source>
</evidence>
<dbReference type="PROSITE" id="PS50110">
    <property type="entry name" value="RESPONSE_REGULATORY"/>
    <property type="match status" value="1"/>
</dbReference>
<dbReference type="PROSITE" id="PS51755">
    <property type="entry name" value="OMPR_PHOB"/>
    <property type="match status" value="1"/>
</dbReference>
<accession>A0ABU0BAA5</accession>
<keyword evidence="3" id="KW-0805">Transcription regulation</keyword>
<evidence type="ECO:0000256" key="5">
    <source>
        <dbReference type="ARBA" id="ARBA00023163"/>
    </source>
</evidence>
<dbReference type="InterPro" id="IPR001867">
    <property type="entry name" value="OmpR/PhoB-type_DNA-bd"/>
</dbReference>
<gene>
    <name evidence="10" type="ORF">J2S75_001804</name>
</gene>
<evidence type="ECO:0000313" key="11">
    <source>
        <dbReference type="Proteomes" id="UP001224682"/>
    </source>
</evidence>
<dbReference type="Pfam" id="PF00072">
    <property type="entry name" value="Response_reg"/>
    <property type="match status" value="1"/>
</dbReference>
<comment type="caution">
    <text evidence="10">The sequence shown here is derived from an EMBL/GenBank/DDBJ whole genome shotgun (WGS) entry which is preliminary data.</text>
</comment>
<dbReference type="Gene3D" id="3.40.50.2300">
    <property type="match status" value="1"/>
</dbReference>
<dbReference type="CDD" id="cd00383">
    <property type="entry name" value="trans_reg_C"/>
    <property type="match status" value="1"/>
</dbReference>
<dbReference type="InterPro" id="IPR036388">
    <property type="entry name" value="WH-like_DNA-bd_sf"/>
</dbReference>
<proteinExistence type="predicted"/>
<evidence type="ECO:0000256" key="2">
    <source>
        <dbReference type="ARBA" id="ARBA00023012"/>
    </source>
</evidence>
<evidence type="ECO:0000256" key="4">
    <source>
        <dbReference type="ARBA" id="ARBA00023125"/>
    </source>
</evidence>
<sequence>MGNANLMTFGFKAIPCGLNRIQSHPGAGKRRRVDVPLVFQACFPLPVKCATIVAQRCAWRPGNAGSQNFPAEAAWGAYSGGMNDMRGSEAGSGPHILVVDDDQQIRKLLGRYLAEQSFRVSLAADGKEAERRLTEGRIDLIVLDLMLPDVSGLDLCRTIRTRSSVPIILLTALKEDVDRIIGLEIGADDYLGKPFNPRELVARIRAVLRRLSPRDTTPAPALRLRFGGFLADSTSRQLWDSQGREIVLTGAEFDLLLAFLERPGRMLSREQLLDLTHGRVPSGFDRSIDVLISRLRRKMGDAGNFQIIKTLRNGGYQLAARVEPAPDEGEVSR</sequence>
<keyword evidence="5" id="KW-0804">Transcription</keyword>
<dbReference type="Proteomes" id="UP001224682">
    <property type="component" value="Unassembled WGS sequence"/>
</dbReference>
<evidence type="ECO:0000256" key="7">
    <source>
        <dbReference type="PROSITE-ProRule" id="PRU01091"/>
    </source>
</evidence>
<evidence type="ECO:0000256" key="6">
    <source>
        <dbReference type="PROSITE-ProRule" id="PRU00169"/>
    </source>
</evidence>
<keyword evidence="2" id="KW-0902">Two-component regulatory system</keyword>
<keyword evidence="11" id="KW-1185">Reference proteome</keyword>
<evidence type="ECO:0000256" key="1">
    <source>
        <dbReference type="ARBA" id="ARBA00022553"/>
    </source>
</evidence>
<dbReference type="SMART" id="SM00862">
    <property type="entry name" value="Trans_reg_C"/>
    <property type="match status" value="1"/>
</dbReference>
<dbReference type="EMBL" id="JAUSUI010000003">
    <property type="protein sequence ID" value="MDQ0302776.1"/>
    <property type="molecule type" value="Genomic_DNA"/>
</dbReference>
<dbReference type="InterPro" id="IPR001789">
    <property type="entry name" value="Sig_transdc_resp-reg_receiver"/>
</dbReference>
<feature type="domain" description="OmpR/PhoB-type" evidence="9">
    <location>
        <begin position="221"/>
        <end position="320"/>
    </location>
</feature>
<feature type="DNA-binding region" description="OmpR/PhoB-type" evidence="7">
    <location>
        <begin position="221"/>
        <end position="320"/>
    </location>
</feature>
<organism evidence="10 11">
    <name type="scientific">Ancylobacter polymorphus</name>
    <dbReference type="NCBI Taxonomy" id="223390"/>
    <lineage>
        <taxon>Bacteria</taxon>
        <taxon>Pseudomonadati</taxon>
        <taxon>Pseudomonadota</taxon>
        <taxon>Alphaproteobacteria</taxon>
        <taxon>Hyphomicrobiales</taxon>
        <taxon>Xanthobacteraceae</taxon>
        <taxon>Ancylobacter</taxon>
    </lineage>
</organism>
<dbReference type="InterPro" id="IPR011006">
    <property type="entry name" value="CheY-like_superfamily"/>
</dbReference>
<dbReference type="PANTHER" id="PTHR48111:SF4">
    <property type="entry name" value="DNA-BINDING DUAL TRANSCRIPTIONAL REGULATOR OMPR"/>
    <property type="match status" value="1"/>
</dbReference>
<name>A0ABU0BAA5_9HYPH</name>